<keyword evidence="3 4" id="KW-0732">Signal</keyword>
<evidence type="ECO:0000256" key="1">
    <source>
        <dbReference type="ARBA" id="ARBA00004613"/>
    </source>
</evidence>
<dbReference type="InterPro" id="IPR050822">
    <property type="entry name" value="Cerebellin_Synaptic_Org"/>
</dbReference>
<gene>
    <name evidence="7" type="primary">LOC111104495</name>
</gene>
<dbReference type="KEGG" id="cvn:111104495"/>
<feature type="chain" id="PRO_5034388557" evidence="4">
    <location>
        <begin position="24"/>
        <end position="178"/>
    </location>
</feature>
<dbReference type="PROSITE" id="PS50871">
    <property type="entry name" value="C1Q"/>
    <property type="match status" value="1"/>
</dbReference>
<dbReference type="RefSeq" id="XP_022294192.1">
    <property type="nucleotide sequence ID" value="XM_022438484.1"/>
</dbReference>
<dbReference type="SMART" id="SM00110">
    <property type="entry name" value="C1Q"/>
    <property type="match status" value="1"/>
</dbReference>
<dbReference type="SUPFAM" id="SSF49842">
    <property type="entry name" value="TNF-like"/>
    <property type="match status" value="1"/>
</dbReference>
<keyword evidence="2" id="KW-0964">Secreted</keyword>
<feature type="signal peptide" evidence="4">
    <location>
        <begin position="1"/>
        <end position="23"/>
    </location>
</feature>
<dbReference type="GeneID" id="111104495"/>
<sequence length="178" mass="19439">MSAFPRHIVLCVFVLGSLGLVEGRGLLANLMKQADALKHGLDLASKVGDIGSHRNEVAFTVVPSRSTTYSSGTTIAFNTVKTNHGNAFNRGNYRFTAPSTGLYVFSWSIATHSSYLGNSRLIVNGSTFHEVHCQKTYQQCGSTVTVWLSKNSQVWVASAYSSIYVYGTFSSFSGWKIH</sequence>
<dbReference type="OrthoDB" id="6134860at2759"/>
<dbReference type="AlphaFoldDB" id="A0A8B8ARY2"/>
<evidence type="ECO:0000313" key="7">
    <source>
        <dbReference type="RefSeq" id="XP_022294192.1"/>
    </source>
</evidence>
<dbReference type="PANTHER" id="PTHR22923">
    <property type="entry name" value="CEREBELLIN-RELATED"/>
    <property type="match status" value="1"/>
</dbReference>
<reference evidence="7" key="1">
    <citation type="submission" date="2025-08" db="UniProtKB">
        <authorList>
            <consortium name="RefSeq"/>
        </authorList>
    </citation>
    <scope>IDENTIFICATION</scope>
    <source>
        <tissue evidence="7">Whole sample</tissue>
    </source>
</reference>
<accession>A0A8B8ARY2</accession>
<dbReference type="Gene3D" id="2.60.120.40">
    <property type="match status" value="1"/>
</dbReference>
<proteinExistence type="predicted"/>
<feature type="domain" description="C1q" evidence="5">
    <location>
        <begin position="52"/>
        <end position="178"/>
    </location>
</feature>
<dbReference type="Pfam" id="PF00386">
    <property type="entry name" value="C1q"/>
    <property type="match status" value="1"/>
</dbReference>
<dbReference type="PANTHER" id="PTHR22923:SF116">
    <property type="entry name" value="C1Q DOMAIN-CONTAINING PROTEIN"/>
    <property type="match status" value="1"/>
</dbReference>
<dbReference type="Proteomes" id="UP000694844">
    <property type="component" value="Chromosome 7"/>
</dbReference>
<keyword evidence="6" id="KW-1185">Reference proteome</keyword>
<comment type="subcellular location">
    <subcellularLocation>
        <location evidence="1">Secreted</location>
    </subcellularLocation>
</comment>
<protein>
    <submittedName>
        <fullName evidence="7">Caprin-2-like isoform X1</fullName>
    </submittedName>
</protein>
<dbReference type="PRINTS" id="PR00007">
    <property type="entry name" value="COMPLEMNTC1Q"/>
</dbReference>
<evidence type="ECO:0000256" key="4">
    <source>
        <dbReference type="SAM" id="SignalP"/>
    </source>
</evidence>
<name>A0A8B8ARY2_CRAVI</name>
<evidence type="ECO:0000256" key="2">
    <source>
        <dbReference type="ARBA" id="ARBA00022525"/>
    </source>
</evidence>
<organism evidence="6 7">
    <name type="scientific">Crassostrea virginica</name>
    <name type="common">Eastern oyster</name>
    <dbReference type="NCBI Taxonomy" id="6565"/>
    <lineage>
        <taxon>Eukaryota</taxon>
        <taxon>Metazoa</taxon>
        <taxon>Spiralia</taxon>
        <taxon>Lophotrochozoa</taxon>
        <taxon>Mollusca</taxon>
        <taxon>Bivalvia</taxon>
        <taxon>Autobranchia</taxon>
        <taxon>Pteriomorphia</taxon>
        <taxon>Ostreida</taxon>
        <taxon>Ostreoidea</taxon>
        <taxon>Ostreidae</taxon>
        <taxon>Crassostrea</taxon>
    </lineage>
</organism>
<evidence type="ECO:0000256" key="3">
    <source>
        <dbReference type="ARBA" id="ARBA00022729"/>
    </source>
</evidence>
<evidence type="ECO:0000313" key="6">
    <source>
        <dbReference type="Proteomes" id="UP000694844"/>
    </source>
</evidence>
<dbReference type="GO" id="GO:0005576">
    <property type="term" value="C:extracellular region"/>
    <property type="evidence" value="ECO:0007669"/>
    <property type="project" value="UniProtKB-SubCell"/>
</dbReference>
<dbReference type="InterPro" id="IPR008983">
    <property type="entry name" value="Tumour_necrosis_fac-like_dom"/>
</dbReference>
<evidence type="ECO:0000259" key="5">
    <source>
        <dbReference type="PROSITE" id="PS50871"/>
    </source>
</evidence>
<dbReference type="InterPro" id="IPR001073">
    <property type="entry name" value="C1q_dom"/>
</dbReference>